<dbReference type="SUPFAM" id="SSF53254">
    <property type="entry name" value="Phosphoglycerate mutase-like"/>
    <property type="match status" value="1"/>
</dbReference>
<protein>
    <submittedName>
        <fullName evidence="3">Histidine phosphatase family protein</fullName>
    </submittedName>
</protein>
<dbReference type="PANTHER" id="PTHR48100:SF44">
    <property type="entry name" value="PHOSPHATASE C1620.13-RELATED"/>
    <property type="match status" value="1"/>
</dbReference>
<dbReference type="InterPro" id="IPR013078">
    <property type="entry name" value="His_Pase_superF_clade-1"/>
</dbReference>
<dbReference type="Gene3D" id="3.40.50.1240">
    <property type="entry name" value="Phosphoglycerate mutase-like"/>
    <property type="match status" value="1"/>
</dbReference>
<dbReference type="InterPro" id="IPR050275">
    <property type="entry name" value="PGM_Phosphatase"/>
</dbReference>
<dbReference type="InterPro" id="IPR029033">
    <property type="entry name" value="His_PPase_superfam"/>
</dbReference>
<feature type="active site" description="Tele-phosphohistidine intermediate" evidence="1">
    <location>
        <position position="11"/>
    </location>
</feature>
<dbReference type="RefSeq" id="WP_353438278.1">
    <property type="nucleotide sequence ID" value="NZ_CP099959.1"/>
</dbReference>
<accession>A0AAU8A0V6</accession>
<name>A0AAU8A0V6_9BURK</name>
<feature type="binding site" evidence="2">
    <location>
        <begin position="10"/>
        <end position="17"/>
    </location>
    <ligand>
        <name>substrate</name>
    </ligand>
</feature>
<dbReference type="SMART" id="SM00855">
    <property type="entry name" value="PGAM"/>
    <property type="match status" value="1"/>
</dbReference>
<sequence length="214" mass="24093">MSNTRICFVRHGETNWNAERRMQGHIDIPLNANGISQAERLANALIRVKHSFDVIYSSDLERALHTANAVARALSLDVQITPRLRERNVGKLQGLLLAEAPVLLPEIWQRHIARELDHDLGGGESIRTFHQRMQDILELFLNEHRGQSVLAVSHGGSLDMIYRIVTQQALDAERVAVVPNTSLNWITHDGSTWSVECWADTSHLSESALDDIEI</sequence>
<dbReference type="GO" id="GO:0005829">
    <property type="term" value="C:cytosol"/>
    <property type="evidence" value="ECO:0007669"/>
    <property type="project" value="TreeGrafter"/>
</dbReference>
<dbReference type="AlphaFoldDB" id="A0AAU8A0V6"/>
<proteinExistence type="predicted"/>
<evidence type="ECO:0000256" key="1">
    <source>
        <dbReference type="PIRSR" id="PIRSR613078-1"/>
    </source>
</evidence>
<dbReference type="Pfam" id="PF00300">
    <property type="entry name" value="His_Phos_1"/>
    <property type="match status" value="1"/>
</dbReference>
<dbReference type="CDD" id="cd07067">
    <property type="entry name" value="HP_PGM_like"/>
    <property type="match status" value="1"/>
</dbReference>
<organism evidence="3">
    <name type="scientific">Polynucleobacter sp. UK-FUSCHL-C3</name>
    <dbReference type="NCBI Taxonomy" id="2955208"/>
    <lineage>
        <taxon>Bacteria</taxon>
        <taxon>Pseudomonadati</taxon>
        <taxon>Pseudomonadota</taxon>
        <taxon>Betaproteobacteria</taxon>
        <taxon>Burkholderiales</taxon>
        <taxon>Burkholderiaceae</taxon>
        <taxon>Polynucleobacter</taxon>
    </lineage>
</organism>
<feature type="binding site" evidence="2">
    <location>
        <position position="62"/>
    </location>
    <ligand>
        <name>substrate</name>
    </ligand>
</feature>
<reference evidence="3" key="1">
    <citation type="submission" date="2022-06" db="EMBL/GenBank/DDBJ databases">
        <title>New Polynucleobacter species.</title>
        <authorList>
            <person name="Hahn M.W."/>
        </authorList>
    </citation>
    <scope>NUCLEOTIDE SEQUENCE</scope>
    <source>
        <strain evidence="3">UK-FUSCHL-C3</strain>
    </source>
</reference>
<dbReference type="EMBL" id="CP099959">
    <property type="protein sequence ID" value="XCC57249.1"/>
    <property type="molecule type" value="Genomic_DNA"/>
</dbReference>
<evidence type="ECO:0000256" key="2">
    <source>
        <dbReference type="PIRSR" id="PIRSR613078-2"/>
    </source>
</evidence>
<dbReference type="GO" id="GO:0016791">
    <property type="term" value="F:phosphatase activity"/>
    <property type="evidence" value="ECO:0007669"/>
    <property type="project" value="TreeGrafter"/>
</dbReference>
<evidence type="ECO:0000313" key="3">
    <source>
        <dbReference type="EMBL" id="XCC57249.1"/>
    </source>
</evidence>
<dbReference type="PANTHER" id="PTHR48100">
    <property type="entry name" value="BROAD-SPECIFICITY PHOSPHATASE YOR283W-RELATED"/>
    <property type="match status" value="1"/>
</dbReference>
<gene>
    <name evidence="3" type="ORF">NKE59_07060</name>
</gene>
<feature type="active site" description="Proton donor/acceptor" evidence="1">
    <location>
        <position position="86"/>
    </location>
</feature>